<evidence type="ECO:0000256" key="6">
    <source>
        <dbReference type="RuleBase" id="RU361153"/>
    </source>
</evidence>
<dbReference type="GO" id="GO:0009251">
    <property type="term" value="P:glucan catabolic process"/>
    <property type="evidence" value="ECO:0007669"/>
    <property type="project" value="TreeGrafter"/>
</dbReference>
<reference evidence="8 9" key="1">
    <citation type="submission" date="2018-11" db="EMBL/GenBank/DDBJ databases">
        <title>Genome sequence of Saitozyma podzolica DSM 27192.</title>
        <authorList>
            <person name="Aliyu H."/>
            <person name="Gorte O."/>
            <person name="Ochsenreither K."/>
        </authorList>
    </citation>
    <scope>NUCLEOTIDE SEQUENCE [LARGE SCALE GENOMIC DNA]</scope>
    <source>
        <strain evidence="8 9">DSM 27192</strain>
    </source>
</reference>
<gene>
    <name evidence="8" type="ORF">EHS25_005305</name>
</gene>
<accession>A0A427XYZ8</accession>
<dbReference type="OrthoDB" id="5823761at2759"/>
<feature type="domain" description="Glycoside hydrolase family 5" evidence="7">
    <location>
        <begin position="1"/>
        <end position="147"/>
    </location>
</feature>
<keyword evidence="4 6" id="KW-0378">Hydrolase</keyword>
<evidence type="ECO:0000256" key="1">
    <source>
        <dbReference type="ARBA" id="ARBA00000966"/>
    </source>
</evidence>
<keyword evidence="9" id="KW-1185">Reference proteome</keyword>
<evidence type="ECO:0000256" key="4">
    <source>
        <dbReference type="ARBA" id="ARBA00022801"/>
    </source>
</evidence>
<sequence>MFELVNEPHDLDVSLWAGTVQAAIDAIWGAGATSQTILIPGTEYTHLDAWTDGSDGALLNVTDPNNNNQLVGHIYLDSDGSGTSTECTTTGTDAIDAWASFLEQNGRKGIITETGGGNTDSCVTDLSAALDDVVSSSETITGFVIWAAGSFDTSYALSVTPNSDGTDQMIWSDAVEQYLPGASGNVTATSSVVSATSVATSSLAPSSVLTTNSAATSSIASSAASVGENTEILSSATSAPAPSLAPSSAGPSIGFTSSATLPASVSASASPSPSSALASSIASISTVSTVSSVSFTPSATSSASSGTSGTNLQTYIGALGGIVAPAVYGECPYLLHLLTPAQVGFLRVVSSKGSVHADLSIPRVVASGNVYLSSNQTYNFAIDALDASCYTQMNDCQAAANAGGNQGSLTVSACEGQQVQECLAVASATASS</sequence>
<dbReference type="PANTHER" id="PTHR34142:SF5">
    <property type="entry name" value="CBM1 DOMAIN-CONTAINING PROTEIN"/>
    <property type="match status" value="1"/>
</dbReference>
<dbReference type="Proteomes" id="UP000279259">
    <property type="component" value="Unassembled WGS sequence"/>
</dbReference>
<organism evidence="8 9">
    <name type="scientific">Saitozyma podzolica</name>
    <dbReference type="NCBI Taxonomy" id="1890683"/>
    <lineage>
        <taxon>Eukaryota</taxon>
        <taxon>Fungi</taxon>
        <taxon>Dikarya</taxon>
        <taxon>Basidiomycota</taxon>
        <taxon>Agaricomycotina</taxon>
        <taxon>Tremellomycetes</taxon>
        <taxon>Tremellales</taxon>
        <taxon>Trimorphomycetaceae</taxon>
        <taxon>Saitozyma</taxon>
    </lineage>
</organism>
<name>A0A427XYZ8_9TREE</name>
<dbReference type="EMBL" id="RSCD01000022">
    <property type="protein sequence ID" value="RSH84060.1"/>
    <property type="molecule type" value="Genomic_DNA"/>
</dbReference>
<dbReference type="AlphaFoldDB" id="A0A427XYZ8"/>
<comment type="similarity">
    <text evidence="2 6">Belongs to the glycosyl hydrolase 5 (cellulase A) family.</text>
</comment>
<evidence type="ECO:0000256" key="2">
    <source>
        <dbReference type="ARBA" id="ARBA00005641"/>
    </source>
</evidence>
<evidence type="ECO:0000256" key="3">
    <source>
        <dbReference type="ARBA" id="ARBA00012601"/>
    </source>
</evidence>
<evidence type="ECO:0000313" key="9">
    <source>
        <dbReference type="Proteomes" id="UP000279259"/>
    </source>
</evidence>
<dbReference type="PANTHER" id="PTHR34142">
    <property type="entry name" value="ENDO-BETA-1,4-GLUCANASE A"/>
    <property type="match status" value="1"/>
</dbReference>
<comment type="caution">
    <text evidence="8">The sequence shown here is derived from an EMBL/GenBank/DDBJ whole genome shotgun (WGS) entry which is preliminary data.</text>
</comment>
<keyword evidence="5 6" id="KW-0326">Glycosidase</keyword>
<proteinExistence type="inferred from homology"/>
<dbReference type="Pfam" id="PF00150">
    <property type="entry name" value="Cellulase"/>
    <property type="match status" value="1"/>
</dbReference>
<dbReference type="GO" id="GO:0008810">
    <property type="term" value="F:cellulase activity"/>
    <property type="evidence" value="ECO:0007669"/>
    <property type="project" value="UniProtKB-EC"/>
</dbReference>
<evidence type="ECO:0000256" key="5">
    <source>
        <dbReference type="ARBA" id="ARBA00023295"/>
    </source>
</evidence>
<comment type="catalytic activity">
    <reaction evidence="1">
        <text>Endohydrolysis of (1-&gt;4)-beta-D-glucosidic linkages in cellulose, lichenin and cereal beta-D-glucans.</text>
        <dbReference type="EC" id="3.2.1.4"/>
    </reaction>
</comment>
<dbReference type="EC" id="3.2.1.4" evidence="3"/>
<evidence type="ECO:0000259" key="7">
    <source>
        <dbReference type="Pfam" id="PF00150"/>
    </source>
</evidence>
<dbReference type="STRING" id="1890683.A0A427XYZ8"/>
<dbReference type="InterPro" id="IPR001547">
    <property type="entry name" value="Glyco_hydro_5"/>
</dbReference>
<dbReference type="Gene3D" id="3.20.20.80">
    <property type="entry name" value="Glycosidases"/>
    <property type="match status" value="1"/>
</dbReference>
<dbReference type="InterPro" id="IPR017853">
    <property type="entry name" value="GH"/>
</dbReference>
<protein>
    <recommendedName>
        <fullName evidence="3">cellulase</fullName>
        <ecNumber evidence="3">3.2.1.4</ecNumber>
    </recommendedName>
</protein>
<dbReference type="SUPFAM" id="SSF51445">
    <property type="entry name" value="(Trans)glycosidases"/>
    <property type="match status" value="1"/>
</dbReference>
<evidence type="ECO:0000313" key="8">
    <source>
        <dbReference type="EMBL" id="RSH84060.1"/>
    </source>
</evidence>